<reference evidence="2 3" key="1">
    <citation type="journal article" date="2016" name="Proc. Natl. Acad. Sci. U.S.A.">
        <title>Complexity of the Ruminococcus flavefaciens cellulosome reflects an expansion in glycan recognition.</title>
        <authorList>
            <person name="Venditto I."/>
            <person name="Luis A.S."/>
            <person name="Rydahl M."/>
            <person name="Schuckel J."/>
            <person name="Fernandes V.O."/>
            <person name="Vidal-Melgosa S."/>
            <person name="Bule P."/>
            <person name="Goyal A."/>
            <person name="Pires V.M."/>
            <person name="Dourado C.G."/>
            <person name="Ferreira L.M."/>
            <person name="Coutinho P.M."/>
            <person name="Henrissat B."/>
            <person name="Knox J.P."/>
            <person name="Basle A."/>
            <person name="Najmudin S."/>
            <person name="Gilbert H.J."/>
            <person name="Willats W.G."/>
            <person name="Fontes C.M."/>
        </authorList>
    </citation>
    <scope>X-RAY CRYSTALLOGRAPHY (1.50 ANGSTROMS)</scope>
</reference>
<dbReference type="InterPro" id="IPR041253">
    <property type="entry name" value="CBM77"/>
</dbReference>
<dbReference type="PDBsum" id="5FU5"/>
<dbReference type="PDB" id="5FU5">
    <property type="method" value="X-ray"/>
    <property type="resolution" value="1.50 A"/>
    <property type="chains" value="A=1-123"/>
</dbReference>
<sequence length="123" mass="12879">MGPVAGNYVHDFTANGTSSSFYTIAGNLSTSKGTATYNGKTLTQCLKMETATSISFTAPSAGKLTLVFAEAAATAKVDGNKVTASNGIITVDLAQGAHTITKADACNLFYMEYAALEHHHHHH</sequence>
<dbReference type="SMR" id="A0A1A9TA81"/>
<organism evidence="2">
    <name type="scientific">Ruminococcus flavefaciens</name>
    <dbReference type="NCBI Taxonomy" id="1265"/>
    <lineage>
        <taxon>Bacteria</taxon>
        <taxon>Bacillati</taxon>
        <taxon>Bacillota</taxon>
        <taxon>Clostridia</taxon>
        <taxon>Eubacteriales</taxon>
        <taxon>Oscillospiraceae</taxon>
        <taxon>Ruminococcus</taxon>
    </lineage>
</organism>
<evidence type="ECO:0000259" key="1">
    <source>
        <dbReference type="Pfam" id="PF18283"/>
    </source>
</evidence>
<keyword evidence="2 3" id="KW-0002">3D-structure</keyword>
<evidence type="ECO:0007829" key="3">
    <source>
        <dbReference type="PDB" id="5FU5"/>
    </source>
</evidence>
<accession>A0A1A9TA81</accession>
<dbReference type="AlphaFoldDB" id="A0A1A9TA81"/>
<feature type="domain" description="Carbohydrate binding module 77" evidence="1">
    <location>
        <begin position="6"/>
        <end position="111"/>
    </location>
</feature>
<name>A0A1A9TA81_RUMFL</name>
<protein>
    <submittedName>
        <fullName evidence="2">Cbm77-rfpl</fullName>
    </submittedName>
</protein>
<dbReference type="Pfam" id="PF18283">
    <property type="entry name" value="CBM77"/>
    <property type="match status" value="1"/>
</dbReference>
<evidence type="ECO:0000313" key="2">
    <source>
        <dbReference type="PDB" id="5FU5"/>
    </source>
</evidence>
<proteinExistence type="evidence at protein level"/>